<comment type="caution">
    <text evidence="1">The sequence shown here is derived from an EMBL/GenBank/DDBJ whole genome shotgun (WGS) entry which is preliminary data.</text>
</comment>
<evidence type="ECO:0000313" key="2">
    <source>
        <dbReference type="Proteomes" id="UP001500689"/>
    </source>
</evidence>
<evidence type="ECO:0008006" key="3">
    <source>
        <dbReference type="Google" id="ProtNLM"/>
    </source>
</evidence>
<name>A0ABP6W0I1_9PSEU</name>
<sequence length="323" mass="34631">MITFGIWPGVVPSDLVRLDTFIPAPPEDIERTTEALRQLSAGTTRFYVRGYRSYRSTQPPTPEDLSPYLGGGRVADVVFGYGSDQPDPAGFAAAIRGAVREVAELGGGKLQVCEEVNVPAPLDGGRPGCYDALAAGITAAVAERDRLGAEVAVGFNAAVALPGDPFWPSVQSRVDPGVLDRIDYLGLDFFPDVFRPAPPDVLPGAVAHVLRSFRESASAIGIPARVPIHVTETGWPTGPDHGEPAQARVLRTVAETVFGLAAELHVDTYELFGLRDGCTTGPRENRFGLLRDDYRPKPAYHTVRNLITEHATRPGAPLSRGSR</sequence>
<keyword evidence="2" id="KW-1185">Reference proteome</keyword>
<proteinExistence type="predicted"/>
<protein>
    <recommendedName>
        <fullName evidence="3">Beta-glucosidase</fullName>
    </recommendedName>
</protein>
<reference evidence="2" key="1">
    <citation type="journal article" date="2019" name="Int. J. Syst. Evol. Microbiol.">
        <title>The Global Catalogue of Microorganisms (GCM) 10K type strain sequencing project: providing services to taxonomists for standard genome sequencing and annotation.</title>
        <authorList>
            <consortium name="The Broad Institute Genomics Platform"/>
            <consortium name="The Broad Institute Genome Sequencing Center for Infectious Disease"/>
            <person name="Wu L."/>
            <person name="Ma J."/>
        </authorList>
    </citation>
    <scope>NUCLEOTIDE SEQUENCE [LARGE SCALE GENOMIC DNA]</scope>
    <source>
        <strain evidence="2">JCM 16898</strain>
    </source>
</reference>
<evidence type="ECO:0000313" key="1">
    <source>
        <dbReference type="EMBL" id="GAA3542751.1"/>
    </source>
</evidence>
<organism evidence="1 2">
    <name type="scientific">Amycolatopsis ultiminotia</name>
    <dbReference type="NCBI Taxonomy" id="543629"/>
    <lineage>
        <taxon>Bacteria</taxon>
        <taxon>Bacillati</taxon>
        <taxon>Actinomycetota</taxon>
        <taxon>Actinomycetes</taxon>
        <taxon>Pseudonocardiales</taxon>
        <taxon>Pseudonocardiaceae</taxon>
        <taxon>Amycolatopsis</taxon>
    </lineage>
</organism>
<dbReference type="SUPFAM" id="SSF51445">
    <property type="entry name" value="(Trans)glycosidases"/>
    <property type="match status" value="1"/>
</dbReference>
<dbReference type="Proteomes" id="UP001500689">
    <property type="component" value="Unassembled WGS sequence"/>
</dbReference>
<dbReference type="EMBL" id="BAAAZN010000005">
    <property type="protein sequence ID" value="GAA3542751.1"/>
    <property type="molecule type" value="Genomic_DNA"/>
</dbReference>
<dbReference type="Gene3D" id="3.20.20.80">
    <property type="entry name" value="Glycosidases"/>
    <property type="match status" value="1"/>
</dbReference>
<dbReference type="InterPro" id="IPR017853">
    <property type="entry name" value="GH"/>
</dbReference>
<accession>A0ABP6W0I1</accession>
<dbReference type="RefSeq" id="WP_344859554.1">
    <property type="nucleotide sequence ID" value="NZ_BAAAZN010000005.1"/>
</dbReference>
<gene>
    <name evidence="1" type="ORF">GCM10022222_28050</name>
</gene>